<organism evidence="3 4">
    <name type="scientific">Aspergillus calidoustus</name>
    <dbReference type="NCBI Taxonomy" id="454130"/>
    <lineage>
        <taxon>Eukaryota</taxon>
        <taxon>Fungi</taxon>
        <taxon>Dikarya</taxon>
        <taxon>Ascomycota</taxon>
        <taxon>Pezizomycotina</taxon>
        <taxon>Eurotiomycetes</taxon>
        <taxon>Eurotiomycetidae</taxon>
        <taxon>Eurotiales</taxon>
        <taxon>Aspergillaceae</taxon>
        <taxon>Aspergillus</taxon>
        <taxon>Aspergillus subgen. Nidulantes</taxon>
    </lineage>
</organism>
<dbReference type="PROSITE" id="PS50097">
    <property type="entry name" value="BTB"/>
    <property type="match status" value="1"/>
</dbReference>
<dbReference type="Proteomes" id="UP000054771">
    <property type="component" value="Unassembled WGS sequence"/>
</dbReference>
<evidence type="ECO:0000313" key="4">
    <source>
        <dbReference type="Proteomes" id="UP000054771"/>
    </source>
</evidence>
<dbReference type="OrthoDB" id="4467428at2759"/>
<dbReference type="InterPro" id="IPR011333">
    <property type="entry name" value="SKP1/BTB/POZ_sf"/>
</dbReference>
<reference evidence="4" key="1">
    <citation type="journal article" date="2016" name="Genome Announc.">
        <title>Draft genome sequences of fungus Aspergillus calidoustus.</title>
        <authorList>
            <person name="Horn F."/>
            <person name="Linde J."/>
            <person name="Mattern D.J."/>
            <person name="Walther G."/>
            <person name="Guthke R."/>
            <person name="Scherlach K."/>
            <person name="Martin K."/>
            <person name="Brakhage A.A."/>
            <person name="Petzke L."/>
            <person name="Valiante V."/>
        </authorList>
    </citation>
    <scope>NUCLEOTIDE SEQUENCE [LARGE SCALE GENOMIC DNA]</scope>
    <source>
        <strain evidence="4">SF006504</strain>
    </source>
</reference>
<feature type="compositionally biased region" description="Polar residues" evidence="1">
    <location>
        <begin position="1"/>
        <end position="14"/>
    </location>
</feature>
<gene>
    <name evidence="3" type="ORF">ASPCAL10084</name>
</gene>
<sequence length="418" mass="46033">MHAHPTSTNPTSQLNPTNPRSPSPPRMLCGLLHRNMEKEIINHLGSPSRIRRLLPRILASNNTVRLLGLILEDCALVGHLETYRVVAHVVFERAAEDGYKNLITEALSLSISKTSSFIAQDLVQRILGIPEEGVRLELLGWGLVCAAQEGNLDLAESLLRENIRHRNVHVALQCAASRNHAEVTGLLIDDIIDEAVGEKRGLEGSPTPDSKLASLLTYQCSAITAAIIKAIDGDCFHATAVLLSPFIECMEGLDGPSQKTFNKNRILTRIPLEALEAIPRDVCFELLDGKIPTQLTATILNRLKGNPKEPYDITIQADGRSARVHRDTLVYWSPYIRDNIDALNSANSIIDLSGDISPRAVDAIVEFCYNGVELPRLVRVCVGEDGSGVSKRRKELLHAARFLRIGALVRILEDSELR</sequence>
<accession>A0A0U5GZV7</accession>
<name>A0A0U5GZV7_ASPCI</name>
<dbReference type="CDD" id="cd18186">
    <property type="entry name" value="BTB_POZ_ZBTB_KLHL-like"/>
    <property type="match status" value="1"/>
</dbReference>
<dbReference type="AlphaFoldDB" id="A0A0U5GZV7"/>
<protein>
    <recommendedName>
        <fullName evidence="2">BTB domain-containing protein</fullName>
    </recommendedName>
</protein>
<evidence type="ECO:0000313" key="3">
    <source>
        <dbReference type="EMBL" id="CEL06916.1"/>
    </source>
</evidence>
<dbReference type="SUPFAM" id="SSF54695">
    <property type="entry name" value="POZ domain"/>
    <property type="match status" value="1"/>
</dbReference>
<dbReference type="Gene3D" id="3.30.710.10">
    <property type="entry name" value="Potassium Channel Kv1.1, Chain A"/>
    <property type="match status" value="1"/>
</dbReference>
<proteinExistence type="predicted"/>
<dbReference type="InterPro" id="IPR000210">
    <property type="entry name" value="BTB/POZ_dom"/>
</dbReference>
<dbReference type="EMBL" id="CDMC01000008">
    <property type="protein sequence ID" value="CEL06916.1"/>
    <property type="molecule type" value="Genomic_DNA"/>
</dbReference>
<feature type="domain" description="BTB" evidence="2">
    <location>
        <begin position="311"/>
        <end position="371"/>
    </location>
</feature>
<feature type="region of interest" description="Disordered" evidence="1">
    <location>
        <begin position="1"/>
        <end position="25"/>
    </location>
</feature>
<dbReference type="Pfam" id="PF00651">
    <property type="entry name" value="BTB"/>
    <property type="match status" value="1"/>
</dbReference>
<evidence type="ECO:0000259" key="2">
    <source>
        <dbReference type="PROSITE" id="PS50097"/>
    </source>
</evidence>
<evidence type="ECO:0000256" key="1">
    <source>
        <dbReference type="SAM" id="MobiDB-lite"/>
    </source>
</evidence>
<keyword evidence="4" id="KW-1185">Reference proteome</keyword>